<dbReference type="Proteomes" id="UP001432322">
    <property type="component" value="Unassembled WGS sequence"/>
</dbReference>
<evidence type="ECO:0000313" key="2">
    <source>
        <dbReference type="EMBL" id="GMT11824.1"/>
    </source>
</evidence>
<keyword evidence="1" id="KW-0472">Membrane</keyword>
<dbReference type="EMBL" id="BTSY01000001">
    <property type="protein sequence ID" value="GMT11824.1"/>
    <property type="molecule type" value="Genomic_DNA"/>
</dbReference>
<evidence type="ECO:0000313" key="3">
    <source>
        <dbReference type="Proteomes" id="UP001432322"/>
    </source>
</evidence>
<sequence>TFLSSILPHFAFLNAIDAHREAELRGESLWFSDISEAMSSGFAILMLVLDTAMFFTIAVFVDWVRCNFENPLSIFRR</sequence>
<feature type="transmembrane region" description="Helical" evidence="1">
    <location>
        <begin position="42"/>
        <end position="64"/>
    </location>
</feature>
<name>A0AAV5UXI9_9BILA</name>
<keyword evidence="1" id="KW-1133">Transmembrane helix</keyword>
<comment type="caution">
    <text evidence="2">The sequence shown here is derived from an EMBL/GenBank/DDBJ whole genome shotgun (WGS) entry which is preliminary data.</text>
</comment>
<proteinExistence type="predicted"/>
<protein>
    <recommendedName>
        <fullName evidence="4">NADH dehydrogenase subunit 6</fullName>
    </recommendedName>
</protein>
<organism evidence="2 3">
    <name type="scientific">Pristionchus fissidentatus</name>
    <dbReference type="NCBI Taxonomy" id="1538716"/>
    <lineage>
        <taxon>Eukaryota</taxon>
        <taxon>Metazoa</taxon>
        <taxon>Ecdysozoa</taxon>
        <taxon>Nematoda</taxon>
        <taxon>Chromadorea</taxon>
        <taxon>Rhabditida</taxon>
        <taxon>Rhabditina</taxon>
        <taxon>Diplogasteromorpha</taxon>
        <taxon>Diplogasteroidea</taxon>
        <taxon>Neodiplogasteridae</taxon>
        <taxon>Pristionchus</taxon>
    </lineage>
</organism>
<gene>
    <name evidence="2" type="ORF">PFISCL1PPCAC_3121</name>
</gene>
<evidence type="ECO:0008006" key="4">
    <source>
        <dbReference type="Google" id="ProtNLM"/>
    </source>
</evidence>
<accession>A0AAV5UXI9</accession>
<reference evidence="2" key="1">
    <citation type="submission" date="2023-10" db="EMBL/GenBank/DDBJ databases">
        <title>Genome assembly of Pristionchus species.</title>
        <authorList>
            <person name="Yoshida K."/>
            <person name="Sommer R.J."/>
        </authorList>
    </citation>
    <scope>NUCLEOTIDE SEQUENCE</scope>
    <source>
        <strain evidence="2">RS5133</strain>
    </source>
</reference>
<dbReference type="AlphaFoldDB" id="A0AAV5UXI9"/>
<feature type="non-terminal residue" evidence="2">
    <location>
        <position position="77"/>
    </location>
</feature>
<keyword evidence="1" id="KW-0812">Transmembrane</keyword>
<evidence type="ECO:0000256" key="1">
    <source>
        <dbReference type="SAM" id="Phobius"/>
    </source>
</evidence>
<keyword evidence="3" id="KW-1185">Reference proteome</keyword>
<feature type="non-terminal residue" evidence="2">
    <location>
        <position position="1"/>
    </location>
</feature>